<name>A0A0E9T5M3_ANGAN</name>
<accession>A0A0E9T5M3</accession>
<organism evidence="1">
    <name type="scientific">Anguilla anguilla</name>
    <name type="common">European freshwater eel</name>
    <name type="synonym">Muraena anguilla</name>
    <dbReference type="NCBI Taxonomy" id="7936"/>
    <lineage>
        <taxon>Eukaryota</taxon>
        <taxon>Metazoa</taxon>
        <taxon>Chordata</taxon>
        <taxon>Craniata</taxon>
        <taxon>Vertebrata</taxon>
        <taxon>Euteleostomi</taxon>
        <taxon>Actinopterygii</taxon>
        <taxon>Neopterygii</taxon>
        <taxon>Teleostei</taxon>
        <taxon>Anguilliformes</taxon>
        <taxon>Anguillidae</taxon>
        <taxon>Anguilla</taxon>
    </lineage>
</organism>
<reference evidence="1" key="2">
    <citation type="journal article" date="2015" name="Fish Shellfish Immunol.">
        <title>Early steps in the European eel (Anguilla anguilla)-Vibrio vulnificus interaction in the gills: Role of the RtxA13 toxin.</title>
        <authorList>
            <person name="Callol A."/>
            <person name="Pajuelo D."/>
            <person name="Ebbesson L."/>
            <person name="Teles M."/>
            <person name="MacKenzie S."/>
            <person name="Amaro C."/>
        </authorList>
    </citation>
    <scope>NUCLEOTIDE SEQUENCE</scope>
</reference>
<evidence type="ECO:0000313" key="1">
    <source>
        <dbReference type="EMBL" id="JAH47968.1"/>
    </source>
</evidence>
<reference evidence="1" key="1">
    <citation type="submission" date="2014-11" db="EMBL/GenBank/DDBJ databases">
        <authorList>
            <person name="Amaro Gonzalez C."/>
        </authorList>
    </citation>
    <scope>NUCLEOTIDE SEQUENCE</scope>
</reference>
<protein>
    <submittedName>
        <fullName evidence="1">Uncharacterized protein</fullName>
    </submittedName>
</protein>
<sequence length="20" mass="2104">MNAVLLLAHGGGTFSFKDLL</sequence>
<proteinExistence type="predicted"/>
<dbReference type="AlphaFoldDB" id="A0A0E9T5M3"/>
<dbReference type="EMBL" id="GBXM01060609">
    <property type="protein sequence ID" value="JAH47968.1"/>
    <property type="molecule type" value="Transcribed_RNA"/>
</dbReference>